<dbReference type="Proteomes" id="UP000887013">
    <property type="component" value="Unassembled WGS sequence"/>
</dbReference>
<dbReference type="AlphaFoldDB" id="A0A8X6PMN3"/>
<reference evidence="1" key="1">
    <citation type="submission" date="2020-08" db="EMBL/GenBank/DDBJ databases">
        <title>Multicomponent nature underlies the extraordinary mechanical properties of spider dragline silk.</title>
        <authorList>
            <person name="Kono N."/>
            <person name="Nakamura H."/>
            <person name="Mori M."/>
            <person name="Yoshida Y."/>
            <person name="Ohtoshi R."/>
            <person name="Malay A.D."/>
            <person name="Moran D.A.P."/>
            <person name="Tomita M."/>
            <person name="Numata K."/>
            <person name="Arakawa K."/>
        </authorList>
    </citation>
    <scope>NUCLEOTIDE SEQUENCE</scope>
</reference>
<sequence length="82" mass="8990">MIRESPLANFLLDVLAMGHFSSPVWDLGGQSTAHALFITYLNRAQDIFQPGNITTPLFHERAVTQQLLTRDGCQSNTGKSSG</sequence>
<comment type="caution">
    <text evidence="1">The sequence shown here is derived from an EMBL/GenBank/DDBJ whole genome shotgun (WGS) entry which is preliminary data.</text>
</comment>
<dbReference type="EMBL" id="BMAW01071694">
    <property type="protein sequence ID" value="GFT79248.1"/>
    <property type="molecule type" value="Genomic_DNA"/>
</dbReference>
<gene>
    <name evidence="1" type="ORF">NPIL_694921</name>
</gene>
<evidence type="ECO:0000313" key="1">
    <source>
        <dbReference type="EMBL" id="GFT79248.1"/>
    </source>
</evidence>
<evidence type="ECO:0000313" key="2">
    <source>
        <dbReference type="Proteomes" id="UP000887013"/>
    </source>
</evidence>
<accession>A0A8X6PMN3</accession>
<protein>
    <submittedName>
        <fullName evidence="1">Uncharacterized protein</fullName>
    </submittedName>
</protein>
<organism evidence="1 2">
    <name type="scientific">Nephila pilipes</name>
    <name type="common">Giant wood spider</name>
    <name type="synonym">Nephila maculata</name>
    <dbReference type="NCBI Taxonomy" id="299642"/>
    <lineage>
        <taxon>Eukaryota</taxon>
        <taxon>Metazoa</taxon>
        <taxon>Ecdysozoa</taxon>
        <taxon>Arthropoda</taxon>
        <taxon>Chelicerata</taxon>
        <taxon>Arachnida</taxon>
        <taxon>Araneae</taxon>
        <taxon>Araneomorphae</taxon>
        <taxon>Entelegynae</taxon>
        <taxon>Araneoidea</taxon>
        <taxon>Nephilidae</taxon>
        <taxon>Nephila</taxon>
    </lineage>
</organism>
<proteinExistence type="predicted"/>
<keyword evidence="2" id="KW-1185">Reference proteome</keyword>
<name>A0A8X6PMN3_NEPPI</name>